<organism evidence="3 4">
    <name type="scientific">Sphingobacterium oryzagri</name>
    <dbReference type="NCBI Taxonomy" id="3025669"/>
    <lineage>
        <taxon>Bacteria</taxon>
        <taxon>Pseudomonadati</taxon>
        <taxon>Bacteroidota</taxon>
        <taxon>Sphingobacteriia</taxon>
        <taxon>Sphingobacteriales</taxon>
        <taxon>Sphingobacteriaceae</taxon>
        <taxon>Sphingobacterium</taxon>
    </lineage>
</organism>
<dbReference type="InterPro" id="IPR036691">
    <property type="entry name" value="Endo/exonu/phosph_ase_sf"/>
</dbReference>
<dbReference type="Pfam" id="PF03372">
    <property type="entry name" value="Exo_endo_phos"/>
    <property type="match status" value="1"/>
</dbReference>
<name>A0ABY7WH99_9SPHI</name>
<gene>
    <name evidence="3" type="ORF">PQ465_01200</name>
</gene>
<keyword evidence="4" id="KW-1185">Reference proteome</keyword>
<keyword evidence="3" id="KW-0255">Endonuclease</keyword>
<dbReference type="InterPro" id="IPR005135">
    <property type="entry name" value="Endo/exonuclease/phosphatase"/>
</dbReference>
<dbReference type="EMBL" id="CP117880">
    <property type="protein sequence ID" value="WDF69006.1"/>
    <property type="molecule type" value="Genomic_DNA"/>
</dbReference>
<keyword evidence="3" id="KW-0378">Hydrolase</keyword>
<dbReference type="RefSeq" id="WP_274267734.1">
    <property type="nucleotide sequence ID" value="NZ_CP117880.1"/>
</dbReference>
<evidence type="ECO:0000313" key="3">
    <source>
        <dbReference type="EMBL" id="WDF69006.1"/>
    </source>
</evidence>
<feature type="chain" id="PRO_5045426493" evidence="1">
    <location>
        <begin position="20"/>
        <end position="333"/>
    </location>
</feature>
<dbReference type="GO" id="GO:0004519">
    <property type="term" value="F:endonuclease activity"/>
    <property type="evidence" value="ECO:0007669"/>
    <property type="project" value="UniProtKB-KW"/>
</dbReference>
<feature type="signal peptide" evidence="1">
    <location>
        <begin position="1"/>
        <end position="19"/>
    </location>
</feature>
<reference evidence="3 4" key="1">
    <citation type="submission" date="2023-02" db="EMBL/GenBank/DDBJ databases">
        <title>Genome sequence of Sphingobacterium sp. KACC 22765.</title>
        <authorList>
            <person name="Kim S."/>
            <person name="Heo J."/>
            <person name="Kwon S.-W."/>
        </authorList>
    </citation>
    <scope>NUCLEOTIDE SEQUENCE [LARGE SCALE GENOMIC DNA]</scope>
    <source>
        <strain evidence="3 4">KACC 22765</strain>
    </source>
</reference>
<dbReference type="SUPFAM" id="SSF56219">
    <property type="entry name" value="DNase I-like"/>
    <property type="match status" value="1"/>
</dbReference>
<sequence>MKKALRLLFFCGIAFVVLAASFYLWAVQTNLAKQAHNSISTDSSMLSIDTVAKKPITFSIMTYNIGYLSGLTNNRAVDRTQALFDQNLDSALSLFGKYSPDIVAFQEIDYGSARSYHVDQEEHIASALQYPYRARAVNWDKRYVAFPYWPPSAHFGKIISGQSVISRYPVAAQRVDTLDRVMRAPFFYRDFYLERLAQVCTLRIAQQDLIVINLHLEAFDRDTRQKQMQRIKALYKQYAASYPTIMLGDFNSSPNEVDPTIKSLFNDDLRMGAVDLEWGKLTYTYSSESPHSRLDYIFFSDQLRLVSGGVVAAAGTISDHLPVRATFQLVDRE</sequence>
<proteinExistence type="predicted"/>
<keyword evidence="3" id="KW-0540">Nuclease</keyword>
<evidence type="ECO:0000313" key="4">
    <source>
        <dbReference type="Proteomes" id="UP001221558"/>
    </source>
</evidence>
<evidence type="ECO:0000256" key="1">
    <source>
        <dbReference type="SAM" id="SignalP"/>
    </source>
</evidence>
<dbReference type="PANTHER" id="PTHR14859">
    <property type="entry name" value="CALCOFLUOR WHITE HYPERSENSITIVE PROTEIN PRECURSOR"/>
    <property type="match status" value="1"/>
</dbReference>
<feature type="domain" description="Endonuclease/exonuclease/phosphatase" evidence="2">
    <location>
        <begin position="61"/>
        <end position="320"/>
    </location>
</feature>
<dbReference type="InterPro" id="IPR051916">
    <property type="entry name" value="GPI-anchor_lipid_remodeler"/>
</dbReference>
<dbReference type="Gene3D" id="3.60.10.10">
    <property type="entry name" value="Endonuclease/exonuclease/phosphatase"/>
    <property type="match status" value="1"/>
</dbReference>
<evidence type="ECO:0000259" key="2">
    <source>
        <dbReference type="Pfam" id="PF03372"/>
    </source>
</evidence>
<protein>
    <submittedName>
        <fullName evidence="3">Endonuclease/exonuclease/phosphatase family protein</fullName>
    </submittedName>
</protein>
<dbReference type="PANTHER" id="PTHR14859:SF1">
    <property type="entry name" value="PGAP2-INTERACTING PROTEIN"/>
    <property type="match status" value="1"/>
</dbReference>
<keyword evidence="1" id="KW-0732">Signal</keyword>
<dbReference type="Proteomes" id="UP001221558">
    <property type="component" value="Chromosome"/>
</dbReference>
<accession>A0ABY7WH99</accession>